<dbReference type="AlphaFoldDB" id="A0A6C0D697"/>
<evidence type="ECO:0000256" key="2">
    <source>
        <dbReference type="ARBA" id="ARBA00001936"/>
    </source>
</evidence>
<dbReference type="Pfam" id="PF01351">
    <property type="entry name" value="RNase_HII"/>
    <property type="match status" value="1"/>
</dbReference>
<dbReference type="InterPro" id="IPR022898">
    <property type="entry name" value="RNase_HII"/>
</dbReference>
<keyword evidence="11" id="KW-0255">Endonuclease</keyword>
<dbReference type="InterPro" id="IPR024567">
    <property type="entry name" value="RNase_HII/HIII_dom"/>
</dbReference>
<evidence type="ECO:0000259" key="14">
    <source>
        <dbReference type="PROSITE" id="PS51975"/>
    </source>
</evidence>
<evidence type="ECO:0000256" key="10">
    <source>
        <dbReference type="ARBA" id="ARBA00022723"/>
    </source>
</evidence>
<accession>A0A6C0D697</accession>
<dbReference type="EMBL" id="MN739543">
    <property type="protein sequence ID" value="QHT12338.1"/>
    <property type="molecule type" value="Genomic_DNA"/>
</dbReference>
<evidence type="ECO:0000256" key="6">
    <source>
        <dbReference type="ARBA" id="ARBA00012180"/>
    </source>
</evidence>
<dbReference type="GO" id="GO:0004523">
    <property type="term" value="F:RNA-DNA hybrid ribonuclease activity"/>
    <property type="evidence" value="ECO:0007669"/>
    <property type="project" value="UniProtKB-EC"/>
</dbReference>
<evidence type="ECO:0000256" key="9">
    <source>
        <dbReference type="ARBA" id="ARBA00022722"/>
    </source>
</evidence>
<organism evidence="15">
    <name type="scientific">viral metagenome</name>
    <dbReference type="NCBI Taxonomy" id="1070528"/>
    <lineage>
        <taxon>unclassified sequences</taxon>
        <taxon>metagenomes</taxon>
        <taxon>organismal metagenomes</taxon>
    </lineage>
</organism>
<keyword evidence="13" id="KW-0464">Manganese</keyword>
<evidence type="ECO:0000256" key="3">
    <source>
        <dbReference type="ARBA" id="ARBA00001946"/>
    </source>
</evidence>
<comment type="subcellular location">
    <subcellularLocation>
        <location evidence="4">Cytoplasm</location>
    </subcellularLocation>
</comment>
<evidence type="ECO:0000256" key="1">
    <source>
        <dbReference type="ARBA" id="ARBA00000077"/>
    </source>
</evidence>
<dbReference type="GO" id="GO:0003723">
    <property type="term" value="F:RNA binding"/>
    <property type="evidence" value="ECO:0007669"/>
    <property type="project" value="InterPro"/>
</dbReference>
<evidence type="ECO:0000256" key="5">
    <source>
        <dbReference type="ARBA" id="ARBA00007383"/>
    </source>
</evidence>
<dbReference type="PANTHER" id="PTHR10954">
    <property type="entry name" value="RIBONUCLEASE H2 SUBUNIT A"/>
    <property type="match status" value="1"/>
</dbReference>
<protein>
    <recommendedName>
        <fullName evidence="7">Ribonuclease HII</fullName>
        <ecNumber evidence="6">3.1.26.4</ecNumber>
    </recommendedName>
</protein>
<dbReference type="GO" id="GO:0006298">
    <property type="term" value="P:mismatch repair"/>
    <property type="evidence" value="ECO:0007669"/>
    <property type="project" value="TreeGrafter"/>
</dbReference>
<evidence type="ECO:0000256" key="8">
    <source>
        <dbReference type="ARBA" id="ARBA00022490"/>
    </source>
</evidence>
<dbReference type="InterPro" id="IPR012337">
    <property type="entry name" value="RNaseH-like_sf"/>
</dbReference>
<dbReference type="SUPFAM" id="SSF53098">
    <property type="entry name" value="Ribonuclease H-like"/>
    <property type="match status" value="1"/>
</dbReference>
<comment type="catalytic activity">
    <reaction evidence="1">
        <text>Endonucleolytic cleavage to 5'-phosphomonoester.</text>
        <dbReference type="EC" id="3.1.26.4"/>
    </reaction>
</comment>
<keyword evidence="12" id="KW-0378">Hydrolase</keyword>
<keyword evidence="9" id="KW-0540">Nuclease</keyword>
<dbReference type="GO" id="GO:0043137">
    <property type="term" value="P:DNA replication, removal of RNA primer"/>
    <property type="evidence" value="ECO:0007669"/>
    <property type="project" value="TreeGrafter"/>
</dbReference>
<dbReference type="InterPro" id="IPR001352">
    <property type="entry name" value="RNase_HII/HIII"/>
</dbReference>
<name>A0A6C0D697_9ZZZZ</name>
<dbReference type="PROSITE" id="PS51975">
    <property type="entry name" value="RNASE_H_2"/>
    <property type="match status" value="1"/>
</dbReference>
<evidence type="ECO:0000256" key="13">
    <source>
        <dbReference type="ARBA" id="ARBA00023211"/>
    </source>
</evidence>
<dbReference type="EC" id="3.1.26.4" evidence="6"/>
<keyword evidence="8" id="KW-0963">Cytoplasm</keyword>
<evidence type="ECO:0000256" key="12">
    <source>
        <dbReference type="ARBA" id="ARBA00022801"/>
    </source>
</evidence>
<dbReference type="Gene3D" id="3.30.420.10">
    <property type="entry name" value="Ribonuclease H-like superfamily/Ribonuclease H"/>
    <property type="match status" value="1"/>
</dbReference>
<evidence type="ECO:0000256" key="7">
    <source>
        <dbReference type="ARBA" id="ARBA00019179"/>
    </source>
</evidence>
<sequence length="223" mass="25121">MLKSRYKNDTIIECGVDEAGRGCLYGPFYAGAVIWKEEHLWDDELRKLSEEIKDSKKISAKKRERIYNGILKHAKAYGVGVVSSEEIDSWGMTKANRTAFERAIAALQVKPQRILIDGCLAIESSTEQVVEPELDNTYICVAAASIIAKVSHDKAILELIKNEPSLQEKYDLENNKGYGTLKHRNGILKHGKDTLHRNLFLRKLLGNKTSNNTHDTTCAFLED</sequence>
<dbReference type="GO" id="GO:0032299">
    <property type="term" value="C:ribonuclease H2 complex"/>
    <property type="evidence" value="ECO:0007669"/>
    <property type="project" value="TreeGrafter"/>
</dbReference>
<evidence type="ECO:0000256" key="11">
    <source>
        <dbReference type="ARBA" id="ARBA00022759"/>
    </source>
</evidence>
<evidence type="ECO:0000313" key="15">
    <source>
        <dbReference type="EMBL" id="QHT12338.1"/>
    </source>
</evidence>
<reference evidence="15" key="1">
    <citation type="journal article" date="2020" name="Nature">
        <title>Giant virus diversity and host interactions through global metagenomics.</title>
        <authorList>
            <person name="Schulz F."/>
            <person name="Roux S."/>
            <person name="Paez-Espino D."/>
            <person name="Jungbluth S."/>
            <person name="Walsh D.A."/>
            <person name="Denef V.J."/>
            <person name="McMahon K.D."/>
            <person name="Konstantinidis K.T."/>
            <person name="Eloe-Fadrosh E.A."/>
            <person name="Kyrpides N.C."/>
            <person name="Woyke T."/>
        </authorList>
    </citation>
    <scope>NUCLEOTIDE SEQUENCE</scope>
    <source>
        <strain evidence="15">GVMAG-M-3300023174-129</strain>
    </source>
</reference>
<dbReference type="GO" id="GO:0046872">
    <property type="term" value="F:metal ion binding"/>
    <property type="evidence" value="ECO:0007669"/>
    <property type="project" value="UniProtKB-KW"/>
</dbReference>
<dbReference type="InterPro" id="IPR036397">
    <property type="entry name" value="RNaseH_sf"/>
</dbReference>
<keyword evidence="10" id="KW-0479">Metal-binding</keyword>
<feature type="domain" description="RNase H type-2" evidence="14">
    <location>
        <begin position="11"/>
        <end position="217"/>
    </location>
</feature>
<dbReference type="GO" id="GO:0005737">
    <property type="term" value="C:cytoplasm"/>
    <property type="evidence" value="ECO:0007669"/>
    <property type="project" value="UniProtKB-SubCell"/>
</dbReference>
<comment type="similarity">
    <text evidence="5">Belongs to the RNase HII family.</text>
</comment>
<comment type="cofactor">
    <cofactor evidence="3">
        <name>Mg(2+)</name>
        <dbReference type="ChEBI" id="CHEBI:18420"/>
    </cofactor>
</comment>
<evidence type="ECO:0000256" key="4">
    <source>
        <dbReference type="ARBA" id="ARBA00004496"/>
    </source>
</evidence>
<dbReference type="CDD" id="cd07182">
    <property type="entry name" value="RNase_HII_bacteria_HII_like"/>
    <property type="match status" value="1"/>
</dbReference>
<proteinExistence type="inferred from homology"/>
<comment type="cofactor">
    <cofactor evidence="2">
        <name>Mn(2+)</name>
        <dbReference type="ChEBI" id="CHEBI:29035"/>
    </cofactor>
</comment>
<dbReference type="PANTHER" id="PTHR10954:SF18">
    <property type="entry name" value="RIBONUCLEASE HII"/>
    <property type="match status" value="1"/>
</dbReference>